<keyword evidence="2" id="KW-1185">Reference proteome</keyword>
<dbReference type="Proteomes" id="UP000003653">
    <property type="component" value="Unassembled WGS sequence"/>
</dbReference>
<dbReference type="eggNOG" id="ENOG5031EKT">
    <property type="taxonomic scope" value="Bacteria"/>
</dbReference>
<evidence type="ECO:0000313" key="1">
    <source>
        <dbReference type="EMBL" id="EFG75247.1"/>
    </source>
</evidence>
<dbReference type="EMBL" id="ADNV01000331">
    <property type="protein sequence ID" value="EFG75247.1"/>
    <property type="molecule type" value="Genomic_DNA"/>
</dbReference>
<evidence type="ECO:0008006" key="3">
    <source>
        <dbReference type="Google" id="ProtNLM"/>
    </source>
</evidence>
<accession>D5PF66</accession>
<proteinExistence type="predicted"/>
<dbReference type="RefSeq" id="WP_007168799.1">
    <property type="nucleotide sequence ID" value="NZ_GG770554.1"/>
</dbReference>
<sequence>MTFTPVDVPQLIKDCLKNDLPPDFPELSVVLEFPADWTLGSDPVLVIADDGGTVWKASTTTAIRMTSWTSGRDRTYVHAAVARLLAGKIPGVAAIVPGSVSGVLESRDESTGGDLASVIVRARARTQ</sequence>
<comment type="caution">
    <text evidence="1">The sequence shown here is derived from an EMBL/GenBank/DDBJ whole genome shotgun (WGS) entry which is preliminary data.</text>
</comment>
<organism evidence="1 2">
    <name type="scientific">Mycobacterium parascrofulaceum ATCC BAA-614</name>
    <dbReference type="NCBI Taxonomy" id="525368"/>
    <lineage>
        <taxon>Bacteria</taxon>
        <taxon>Bacillati</taxon>
        <taxon>Actinomycetota</taxon>
        <taxon>Actinomycetes</taxon>
        <taxon>Mycobacteriales</taxon>
        <taxon>Mycobacteriaceae</taxon>
        <taxon>Mycobacterium</taxon>
        <taxon>Mycobacterium simiae complex</taxon>
    </lineage>
</organism>
<protein>
    <recommendedName>
        <fullName evidence="3">DUF3168 domain-containing protein</fullName>
    </recommendedName>
</protein>
<dbReference type="HOGENOM" id="CLU_156548_0_0_11"/>
<evidence type="ECO:0000313" key="2">
    <source>
        <dbReference type="Proteomes" id="UP000003653"/>
    </source>
</evidence>
<gene>
    <name evidence="1" type="ORF">HMPREF0591_4810</name>
</gene>
<dbReference type="AlphaFoldDB" id="D5PF66"/>
<name>D5PF66_9MYCO</name>
<reference evidence="1 2" key="1">
    <citation type="submission" date="2010-04" db="EMBL/GenBank/DDBJ databases">
        <authorList>
            <person name="Muzny D."/>
            <person name="Qin X."/>
            <person name="Deng J."/>
            <person name="Jiang H."/>
            <person name="Liu Y."/>
            <person name="Qu J."/>
            <person name="Song X.-Z."/>
            <person name="Zhang L."/>
            <person name="Thornton R."/>
            <person name="Coyle M."/>
            <person name="Francisco L."/>
            <person name="Jackson L."/>
            <person name="Javaid M."/>
            <person name="Korchina V."/>
            <person name="Kovar C."/>
            <person name="Mata R."/>
            <person name="Mathew T."/>
            <person name="Ngo R."/>
            <person name="Nguyen L."/>
            <person name="Nguyen N."/>
            <person name="Okwuonu G."/>
            <person name="Ongeri F."/>
            <person name="Pham C."/>
            <person name="Simmons D."/>
            <person name="Wilczek-Boney K."/>
            <person name="Hale W."/>
            <person name="Jakkamsetti A."/>
            <person name="Pham P."/>
            <person name="Ruth R."/>
            <person name="San Lucas F."/>
            <person name="Warren J."/>
            <person name="Zhang J."/>
            <person name="Zhao Z."/>
            <person name="Zhou C."/>
            <person name="Zhu D."/>
            <person name="Lee S."/>
            <person name="Bess C."/>
            <person name="Blankenburg K."/>
            <person name="Forbes L."/>
            <person name="Fu Q."/>
            <person name="Gubbala S."/>
            <person name="Hirani K."/>
            <person name="Jayaseelan J.C."/>
            <person name="Lara F."/>
            <person name="Munidasa M."/>
            <person name="Palculict T."/>
            <person name="Patil S."/>
            <person name="Pu L.-L."/>
            <person name="Saada N."/>
            <person name="Tang L."/>
            <person name="Weissenberger G."/>
            <person name="Zhu Y."/>
            <person name="Hemphill L."/>
            <person name="Shang Y."/>
            <person name="Youmans B."/>
            <person name="Ayvaz T."/>
            <person name="Ross M."/>
            <person name="Santibanez J."/>
            <person name="Aqrawi P."/>
            <person name="Gross S."/>
            <person name="Joshi V."/>
            <person name="Fowler G."/>
            <person name="Nazareth L."/>
            <person name="Reid J."/>
            <person name="Worley K."/>
            <person name="Petrosino J."/>
            <person name="Highlander S."/>
            <person name="Gibbs R."/>
        </authorList>
    </citation>
    <scope>NUCLEOTIDE SEQUENCE [LARGE SCALE GENOMIC DNA]</scope>
    <source>
        <strain evidence="1 2">ATCC BAA-614</strain>
    </source>
</reference>